<reference evidence="1" key="1">
    <citation type="submission" date="2022-08" db="EMBL/GenBank/DDBJ databases">
        <title>Genome Sequence of Pycnoporus sanguineus.</title>
        <authorList>
            <person name="Buettner E."/>
        </authorList>
    </citation>
    <scope>NUCLEOTIDE SEQUENCE</scope>
    <source>
        <strain evidence="1">CG-C14</strain>
    </source>
</reference>
<organism evidence="1 2">
    <name type="scientific">Trametes sanguinea</name>
    <dbReference type="NCBI Taxonomy" id="158606"/>
    <lineage>
        <taxon>Eukaryota</taxon>
        <taxon>Fungi</taxon>
        <taxon>Dikarya</taxon>
        <taxon>Basidiomycota</taxon>
        <taxon>Agaricomycotina</taxon>
        <taxon>Agaricomycetes</taxon>
        <taxon>Polyporales</taxon>
        <taxon>Polyporaceae</taxon>
        <taxon>Trametes</taxon>
    </lineage>
</organism>
<comment type="caution">
    <text evidence="1">The sequence shown here is derived from an EMBL/GenBank/DDBJ whole genome shotgun (WGS) entry which is preliminary data.</text>
</comment>
<protein>
    <submittedName>
        <fullName evidence="1">Uncharacterized protein</fullName>
    </submittedName>
</protein>
<evidence type="ECO:0000313" key="1">
    <source>
        <dbReference type="EMBL" id="KAJ2967953.1"/>
    </source>
</evidence>
<sequence length="135" mass="14433">MGSLPDCGDASRNILKRHAETNGIGPALCAQADSPPCGRRVGCPEAARSYFPRSLVHPTELLSRARIACPSTSGAPSLPTISVRNDKSSAVIRSYALAFTAASIRGWKKFCLKELSATHQSRQRGVNSTQLVLCH</sequence>
<dbReference type="EMBL" id="JANSHE010006167">
    <property type="protein sequence ID" value="KAJ2967953.1"/>
    <property type="molecule type" value="Genomic_DNA"/>
</dbReference>
<gene>
    <name evidence="1" type="ORF">NUW54_g13359</name>
</gene>
<accession>A0ACC1MP10</accession>
<name>A0ACC1MP10_9APHY</name>
<evidence type="ECO:0000313" key="2">
    <source>
        <dbReference type="Proteomes" id="UP001144978"/>
    </source>
</evidence>
<dbReference type="Proteomes" id="UP001144978">
    <property type="component" value="Unassembled WGS sequence"/>
</dbReference>
<keyword evidence="2" id="KW-1185">Reference proteome</keyword>
<proteinExistence type="predicted"/>